<sequence>MIFQELRGSPETEIAKEGLDACRKVNSRCLQDDTDTEDHTTSNPLGYGECCTKGRKLEKKNHFAYSEATVKRSVFYAHILVYCLSNRSQQR</sequence>
<dbReference type="Proteomes" id="UP000190648">
    <property type="component" value="Unassembled WGS sequence"/>
</dbReference>
<gene>
    <name evidence="1" type="ORF">AV530_007838</name>
</gene>
<evidence type="ECO:0000313" key="1">
    <source>
        <dbReference type="EMBL" id="OPJ75337.1"/>
    </source>
</evidence>
<keyword evidence="2" id="KW-1185">Reference proteome</keyword>
<evidence type="ECO:0000313" key="2">
    <source>
        <dbReference type="Proteomes" id="UP000190648"/>
    </source>
</evidence>
<dbReference type="AlphaFoldDB" id="A0A1V4JUG9"/>
<organism evidence="1 2">
    <name type="scientific">Patagioenas fasciata monilis</name>
    <dbReference type="NCBI Taxonomy" id="372326"/>
    <lineage>
        <taxon>Eukaryota</taxon>
        <taxon>Metazoa</taxon>
        <taxon>Chordata</taxon>
        <taxon>Craniata</taxon>
        <taxon>Vertebrata</taxon>
        <taxon>Euteleostomi</taxon>
        <taxon>Archelosauria</taxon>
        <taxon>Archosauria</taxon>
        <taxon>Dinosauria</taxon>
        <taxon>Saurischia</taxon>
        <taxon>Theropoda</taxon>
        <taxon>Coelurosauria</taxon>
        <taxon>Aves</taxon>
        <taxon>Neognathae</taxon>
        <taxon>Neoaves</taxon>
        <taxon>Columbimorphae</taxon>
        <taxon>Columbiformes</taxon>
        <taxon>Columbidae</taxon>
        <taxon>Patagioenas</taxon>
    </lineage>
</organism>
<proteinExistence type="predicted"/>
<accession>A0A1V4JUG9</accession>
<reference evidence="1 2" key="1">
    <citation type="submission" date="2016-02" db="EMBL/GenBank/DDBJ databases">
        <title>Band-tailed pigeon sequencing and assembly.</title>
        <authorList>
            <person name="Soares A.E."/>
            <person name="Novak B.J."/>
            <person name="Rice E.S."/>
            <person name="O'Connell B."/>
            <person name="Chang D."/>
            <person name="Weber S."/>
            <person name="Shapiro B."/>
        </authorList>
    </citation>
    <scope>NUCLEOTIDE SEQUENCE [LARGE SCALE GENOMIC DNA]</scope>
    <source>
        <strain evidence="1">BTP2013</strain>
        <tissue evidence="1">Blood</tissue>
    </source>
</reference>
<protein>
    <submittedName>
        <fullName evidence="1">Uncharacterized protein</fullName>
    </submittedName>
</protein>
<dbReference type="EMBL" id="LSYS01006437">
    <property type="protein sequence ID" value="OPJ75337.1"/>
    <property type="molecule type" value="Genomic_DNA"/>
</dbReference>
<comment type="caution">
    <text evidence="1">The sequence shown here is derived from an EMBL/GenBank/DDBJ whole genome shotgun (WGS) entry which is preliminary data.</text>
</comment>
<name>A0A1V4JUG9_PATFA</name>